<accession>A0A3S4SCA1</accession>
<dbReference type="EC" id="3.6.3.30" evidence="10"/>
<dbReference type="RefSeq" id="WP_126330312.1">
    <property type="nucleotide sequence ID" value="NZ_LR134343.1"/>
</dbReference>
<keyword evidence="10" id="KW-0378">Hydrolase</keyword>
<dbReference type="AlphaFoldDB" id="A0A3S4SCA1"/>
<dbReference type="InterPro" id="IPR027417">
    <property type="entry name" value="P-loop_NTPase"/>
</dbReference>
<evidence type="ECO:0000259" key="9">
    <source>
        <dbReference type="PROSITE" id="PS50893"/>
    </source>
</evidence>
<feature type="domain" description="ABC transporter" evidence="9">
    <location>
        <begin position="2"/>
        <end position="233"/>
    </location>
</feature>
<dbReference type="Proteomes" id="UP000274100">
    <property type="component" value="Chromosome"/>
</dbReference>
<gene>
    <name evidence="10" type="primary">fbpC</name>
    <name evidence="10" type="ORF">NCTC10297_00860</name>
</gene>
<dbReference type="PANTHER" id="PTHR42781:SF4">
    <property type="entry name" value="SPERMIDINE_PUTRESCINE IMPORT ATP-BINDING PROTEIN POTA"/>
    <property type="match status" value="1"/>
</dbReference>
<keyword evidence="2" id="KW-1003">Cell membrane</keyword>
<keyword evidence="4" id="KW-0547">Nucleotide-binding</keyword>
<dbReference type="InterPro" id="IPR008995">
    <property type="entry name" value="Mo/tungstate-bd_C_term_dom"/>
</dbReference>
<evidence type="ECO:0000313" key="10">
    <source>
        <dbReference type="EMBL" id="VEG12910.1"/>
    </source>
</evidence>
<evidence type="ECO:0000256" key="1">
    <source>
        <dbReference type="ARBA" id="ARBA00022448"/>
    </source>
</evidence>
<keyword evidence="5 10" id="KW-0067">ATP-binding</keyword>
<dbReference type="GO" id="GO:0005524">
    <property type="term" value="F:ATP binding"/>
    <property type="evidence" value="ECO:0007669"/>
    <property type="project" value="UniProtKB-KW"/>
</dbReference>
<dbReference type="Gene3D" id="3.40.50.300">
    <property type="entry name" value="P-loop containing nucleotide triphosphate hydrolases"/>
    <property type="match status" value="1"/>
</dbReference>
<dbReference type="PROSITE" id="PS00211">
    <property type="entry name" value="ABC_TRANSPORTER_1"/>
    <property type="match status" value="1"/>
</dbReference>
<dbReference type="PANTHER" id="PTHR42781">
    <property type="entry name" value="SPERMIDINE/PUTRESCINE IMPORT ATP-BINDING PROTEIN POTA"/>
    <property type="match status" value="1"/>
</dbReference>
<dbReference type="InterPro" id="IPR017871">
    <property type="entry name" value="ABC_transporter-like_CS"/>
</dbReference>
<evidence type="ECO:0000256" key="2">
    <source>
        <dbReference type="ARBA" id="ARBA00022475"/>
    </source>
</evidence>
<evidence type="ECO:0000256" key="4">
    <source>
        <dbReference type="ARBA" id="ARBA00022741"/>
    </source>
</evidence>
<evidence type="ECO:0000256" key="5">
    <source>
        <dbReference type="ARBA" id="ARBA00022840"/>
    </source>
</evidence>
<dbReference type="PROSITE" id="PS50893">
    <property type="entry name" value="ABC_TRANSPORTER_2"/>
    <property type="match status" value="1"/>
</dbReference>
<dbReference type="SMART" id="SM00382">
    <property type="entry name" value="AAA"/>
    <property type="match status" value="1"/>
</dbReference>
<dbReference type="GO" id="GO:0015408">
    <property type="term" value="F:ABC-type ferric iron transporter activity"/>
    <property type="evidence" value="ECO:0007669"/>
    <property type="project" value="InterPro"/>
</dbReference>
<dbReference type="FunFam" id="3.40.50.300:FF:000425">
    <property type="entry name" value="Probable ABC transporter, ATP-binding subunit"/>
    <property type="match status" value="1"/>
</dbReference>
<dbReference type="SUPFAM" id="SSF52540">
    <property type="entry name" value="P-loop containing nucleoside triphosphate hydrolases"/>
    <property type="match status" value="1"/>
</dbReference>
<dbReference type="CDD" id="cd03259">
    <property type="entry name" value="ABC_Carb_Solutes_like"/>
    <property type="match status" value="1"/>
</dbReference>
<dbReference type="KEGG" id="mcun:NCTC10297_00860"/>
<dbReference type="EMBL" id="LR134343">
    <property type="protein sequence ID" value="VEG12910.1"/>
    <property type="molecule type" value="Genomic_DNA"/>
</dbReference>
<keyword evidence="6" id="KW-0408">Iron</keyword>
<name>A0A3S4SCA1_9GAMM</name>
<keyword evidence="3" id="KW-0410">Iron transport</keyword>
<keyword evidence="1" id="KW-0813">Transport</keyword>
<dbReference type="InterPro" id="IPR050093">
    <property type="entry name" value="ABC_SmlMolc_Importer"/>
</dbReference>
<reference evidence="10 11" key="1">
    <citation type="submission" date="2018-12" db="EMBL/GenBank/DDBJ databases">
        <authorList>
            <consortium name="Pathogen Informatics"/>
        </authorList>
    </citation>
    <scope>NUCLEOTIDE SEQUENCE [LARGE SCALE GENOMIC DNA]</scope>
    <source>
        <strain evidence="10 11">NCTC10297</strain>
    </source>
</reference>
<sequence>MLRIDNLSISFDNKPILNNVSLQLQTGEIACLLGRSGCGKTTLLRCIAGFEKPDSGSISIRGATLFDKNTHTPAHKRQIGMVFQDYALFPHLTVADNIAFGLKLDKTATNHRIDEMLELVNMREYRHSYPHELSGGQQQRVALVRALACSPSLILLDEPFSNLDVELRASLSKEVRQLLKSQQVCAIMVTHDQAEAFAMADKVGVISQGVLQQWDTPDALYHTPANQAVAQFIGEGVLIDIHQLAALPLNEHLKAALNPAANTVLVRPHDVSPANADDNHAISSTILDKDFRGGYWLYTLGTQTGQTLLMQLSLSESQYALGDTLMVSINRFCTLS</sequence>
<dbReference type="GO" id="GO:0016887">
    <property type="term" value="F:ATP hydrolysis activity"/>
    <property type="evidence" value="ECO:0007669"/>
    <property type="project" value="InterPro"/>
</dbReference>
<keyword evidence="7" id="KW-0406">Ion transport</keyword>
<dbReference type="InterPro" id="IPR003593">
    <property type="entry name" value="AAA+_ATPase"/>
</dbReference>
<protein>
    <submittedName>
        <fullName evidence="10">Fe(3+) ions import ATP-binding protein FbpC</fullName>
        <ecNumber evidence="10">3.6.3.30</ecNumber>
    </submittedName>
</protein>
<dbReference type="InterPro" id="IPR013611">
    <property type="entry name" value="Transp-assoc_OB_typ2"/>
</dbReference>
<dbReference type="OrthoDB" id="9802264at2"/>
<dbReference type="SUPFAM" id="SSF50331">
    <property type="entry name" value="MOP-like"/>
    <property type="match status" value="1"/>
</dbReference>
<dbReference type="GO" id="GO:0043190">
    <property type="term" value="C:ATP-binding cassette (ABC) transporter complex"/>
    <property type="evidence" value="ECO:0007669"/>
    <property type="project" value="InterPro"/>
</dbReference>
<keyword evidence="8" id="KW-0472">Membrane</keyword>
<evidence type="ECO:0000256" key="3">
    <source>
        <dbReference type="ARBA" id="ARBA00022496"/>
    </source>
</evidence>
<evidence type="ECO:0000256" key="6">
    <source>
        <dbReference type="ARBA" id="ARBA00023004"/>
    </source>
</evidence>
<dbReference type="InterPro" id="IPR003439">
    <property type="entry name" value="ABC_transporter-like_ATP-bd"/>
</dbReference>
<evidence type="ECO:0000256" key="8">
    <source>
        <dbReference type="ARBA" id="ARBA00023136"/>
    </source>
</evidence>
<dbReference type="Pfam" id="PF08402">
    <property type="entry name" value="TOBE_2"/>
    <property type="match status" value="1"/>
</dbReference>
<evidence type="ECO:0000256" key="7">
    <source>
        <dbReference type="ARBA" id="ARBA00023065"/>
    </source>
</evidence>
<dbReference type="GO" id="GO:0015697">
    <property type="term" value="P:quaternary ammonium group transport"/>
    <property type="evidence" value="ECO:0007669"/>
    <property type="project" value="UniProtKB-ARBA"/>
</dbReference>
<proteinExistence type="predicted"/>
<dbReference type="InterPro" id="IPR015853">
    <property type="entry name" value="ABC_transpr_FbpC"/>
</dbReference>
<dbReference type="Pfam" id="PF00005">
    <property type="entry name" value="ABC_tran"/>
    <property type="match status" value="1"/>
</dbReference>
<evidence type="ECO:0000313" key="11">
    <source>
        <dbReference type="Proteomes" id="UP000274100"/>
    </source>
</evidence>
<organism evidence="10 11">
    <name type="scientific">Moraxella cuniculi</name>
    <dbReference type="NCBI Taxonomy" id="34061"/>
    <lineage>
        <taxon>Bacteria</taxon>
        <taxon>Pseudomonadati</taxon>
        <taxon>Pseudomonadota</taxon>
        <taxon>Gammaproteobacteria</taxon>
        <taxon>Moraxellales</taxon>
        <taxon>Moraxellaceae</taxon>
        <taxon>Moraxella</taxon>
    </lineage>
</organism>